<dbReference type="EMBL" id="JBFXLT010000013">
    <property type="protein sequence ID" value="KAL2818664.1"/>
    <property type="molecule type" value="Genomic_DNA"/>
</dbReference>
<evidence type="ECO:0000256" key="1">
    <source>
        <dbReference type="ARBA" id="ARBA00022603"/>
    </source>
</evidence>
<dbReference type="GO" id="GO:0032259">
    <property type="term" value="P:methylation"/>
    <property type="evidence" value="ECO:0007669"/>
    <property type="project" value="UniProtKB-KW"/>
</dbReference>
<dbReference type="Pfam" id="PF00891">
    <property type="entry name" value="Methyltransf_2"/>
    <property type="match status" value="1"/>
</dbReference>
<dbReference type="InterPro" id="IPR001077">
    <property type="entry name" value="COMT_C"/>
</dbReference>
<evidence type="ECO:0000313" key="6">
    <source>
        <dbReference type="EMBL" id="KAL2818664.1"/>
    </source>
</evidence>
<feature type="domain" description="O-methyltransferase C-terminal" evidence="4">
    <location>
        <begin position="180"/>
        <end position="379"/>
    </location>
</feature>
<dbReference type="InterPro" id="IPR036388">
    <property type="entry name" value="WH-like_DNA-bd_sf"/>
</dbReference>
<keyword evidence="1 6" id="KW-0489">Methyltransferase</keyword>
<dbReference type="PROSITE" id="PS51683">
    <property type="entry name" value="SAM_OMT_II"/>
    <property type="match status" value="1"/>
</dbReference>
<protein>
    <submittedName>
        <fullName evidence="6">S-adenosyl-L-methionine-dependent methyltransferase</fullName>
    </submittedName>
</protein>
<comment type="caution">
    <text evidence="6">The sequence shown here is derived from an EMBL/GenBank/DDBJ whole genome shotgun (WGS) entry which is preliminary data.</text>
</comment>
<dbReference type="Pfam" id="PF08100">
    <property type="entry name" value="Dimerisation"/>
    <property type="match status" value="1"/>
</dbReference>
<reference evidence="6 7" key="1">
    <citation type="submission" date="2024-07" db="EMBL/GenBank/DDBJ databases">
        <title>Section-level genome sequencing and comparative genomics of Aspergillus sections Usti and Cavernicolus.</title>
        <authorList>
            <consortium name="Lawrence Berkeley National Laboratory"/>
            <person name="Nybo J.L."/>
            <person name="Vesth T.C."/>
            <person name="Theobald S."/>
            <person name="Frisvad J.C."/>
            <person name="Larsen T.O."/>
            <person name="Kjaerboelling I."/>
            <person name="Rothschild-Mancinelli K."/>
            <person name="Lyhne E.K."/>
            <person name="Kogle M.E."/>
            <person name="Barry K."/>
            <person name="Clum A."/>
            <person name="Na H."/>
            <person name="Ledsgaard L."/>
            <person name="Lin J."/>
            <person name="Lipzen A."/>
            <person name="Kuo A."/>
            <person name="Riley R."/>
            <person name="Mondo S."/>
            <person name="Labutti K."/>
            <person name="Haridas S."/>
            <person name="Pangalinan J."/>
            <person name="Salamov A.A."/>
            <person name="Simmons B.A."/>
            <person name="Magnuson J.K."/>
            <person name="Chen J."/>
            <person name="Drula E."/>
            <person name="Henrissat B."/>
            <person name="Wiebenga A."/>
            <person name="Lubbers R.J."/>
            <person name="Gomes A.C."/>
            <person name="Makela M.R."/>
            <person name="Stajich J."/>
            <person name="Grigoriev I.V."/>
            <person name="Mortensen U.H."/>
            <person name="De Vries R.P."/>
            <person name="Baker S.E."/>
            <person name="Andersen M.R."/>
        </authorList>
    </citation>
    <scope>NUCLEOTIDE SEQUENCE [LARGE SCALE GENOMIC DNA]</scope>
    <source>
        <strain evidence="6 7">CBS 588.65</strain>
    </source>
</reference>
<evidence type="ECO:0000256" key="2">
    <source>
        <dbReference type="ARBA" id="ARBA00022679"/>
    </source>
</evidence>
<dbReference type="Gene3D" id="3.40.50.150">
    <property type="entry name" value="Vaccinia Virus protein VP39"/>
    <property type="match status" value="1"/>
</dbReference>
<proteinExistence type="predicted"/>
<evidence type="ECO:0000259" key="5">
    <source>
        <dbReference type="Pfam" id="PF08100"/>
    </source>
</evidence>
<evidence type="ECO:0000259" key="4">
    <source>
        <dbReference type="Pfam" id="PF00891"/>
    </source>
</evidence>
<keyword evidence="2" id="KW-0808">Transferase</keyword>
<dbReference type="SUPFAM" id="SSF46785">
    <property type="entry name" value="Winged helix' DNA-binding domain"/>
    <property type="match status" value="1"/>
</dbReference>
<dbReference type="GO" id="GO:0008168">
    <property type="term" value="F:methyltransferase activity"/>
    <property type="evidence" value="ECO:0007669"/>
    <property type="project" value="UniProtKB-KW"/>
</dbReference>
<dbReference type="InterPro" id="IPR036390">
    <property type="entry name" value="WH_DNA-bd_sf"/>
</dbReference>
<evidence type="ECO:0000313" key="7">
    <source>
        <dbReference type="Proteomes" id="UP001610334"/>
    </source>
</evidence>
<keyword evidence="7" id="KW-1185">Reference proteome</keyword>
<dbReference type="Gene3D" id="1.10.10.10">
    <property type="entry name" value="Winged helix-like DNA-binding domain superfamily/Winged helix DNA-binding domain"/>
    <property type="match status" value="1"/>
</dbReference>
<evidence type="ECO:0000256" key="3">
    <source>
        <dbReference type="ARBA" id="ARBA00022691"/>
    </source>
</evidence>
<dbReference type="InterPro" id="IPR016461">
    <property type="entry name" value="COMT-like"/>
</dbReference>
<keyword evidence="3" id="KW-0949">S-adenosyl-L-methionine</keyword>
<dbReference type="PANTHER" id="PTHR43712:SF1">
    <property type="entry name" value="HYPOTHETICAL O-METHYLTRANSFERASE (EUROFUNG)-RELATED"/>
    <property type="match status" value="1"/>
</dbReference>
<name>A0ABR4HT48_9EURO</name>
<dbReference type="InterPro" id="IPR029063">
    <property type="entry name" value="SAM-dependent_MTases_sf"/>
</dbReference>
<dbReference type="InterPro" id="IPR012967">
    <property type="entry name" value="COMT_dimerisation"/>
</dbReference>
<sequence length="400" mass="44162">MASNDTKTAEATATIKEIAALDVSDPTTHGSIIQKCQSVINALQNPLMVFTGVLASGTKHPCIVALSNMGVFAKLTDADGPLTATQLAEECGADRLLVVRLMRVVTGEGIVLETGPETYAATAITKILAMPASAAGLRINHRVSEILNDLPSYLKQTQYRQPASYTDGLFQYHFKTDLGSFEYRARNDEWTRDFNHFMTLPTKIAQDWTEQFDAKTLIFGDGVEINPDVPLFVDIAGGMGQDLRLLKKHLGSDVITKRGQLVLEDQPQVIDNIAADLYDEEFEYVKHNFFTPQPVRGARVYHLKSVLHDWPDDRAIEILRHTASSLAPGYSRIWILDSIVPDTGVPKGLAWVDITMMALFASHERTKEQWAQLLADAGLRIAKLHYTPAGSSLIEAELEA</sequence>
<dbReference type="PIRSF" id="PIRSF005739">
    <property type="entry name" value="O-mtase"/>
    <property type="match status" value="1"/>
</dbReference>
<dbReference type="PANTHER" id="PTHR43712">
    <property type="entry name" value="PUTATIVE (AFU_ORTHOLOGUE AFUA_4G14580)-RELATED"/>
    <property type="match status" value="1"/>
</dbReference>
<gene>
    <name evidence="6" type="ORF">BJX63DRAFT_419193</name>
</gene>
<dbReference type="Proteomes" id="UP001610334">
    <property type="component" value="Unassembled WGS sequence"/>
</dbReference>
<organism evidence="6 7">
    <name type="scientific">Aspergillus granulosus</name>
    <dbReference type="NCBI Taxonomy" id="176169"/>
    <lineage>
        <taxon>Eukaryota</taxon>
        <taxon>Fungi</taxon>
        <taxon>Dikarya</taxon>
        <taxon>Ascomycota</taxon>
        <taxon>Pezizomycotina</taxon>
        <taxon>Eurotiomycetes</taxon>
        <taxon>Eurotiomycetidae</taxon>
        <taxon>Eurotiales</taxon>
        <taxon>Aspergillaceae</taxon>
        <taxon>Aspergillus</taxon>
        <taxon>Aspergillus subgen. Nidulantes</taxon>
    </lineage>
</organism>
<accession>A0ABR4HT48</accession>
<feature type="domain" description="O-methyltransferase dimerisation" evidence="5">
    <location>
        <begin position="62"/>
        <end position="129"/>
    </location>
</feature>
<dbReference type="SUPFAM" id="SSF53335">
    <property type="entry name" value="S-adenosyl-L-methionine-dependent methyltransferases"/>
    <property type="match status" value="1"/>
</dbReference>